<dbReference type="Pfam" id="PF14025">
    <property type="entry name" value="DUF4241"/>
    <property type="match status" value="1"/>
</dbReference>
<comment type="caution">
    <text evidence="1">The sequence shown here is derived from an EMBL/GenBank/DDBJ whole genome shotgun (WGS) entry which is preliminary data.</text>
</comment>
<dbReference type="Proteomes" id="UP001600424">
    <property type="component" value="Unassembled WGS sequence"/>
</dbReference>
<gene>
    <name evidence="1" type="ORF">ACFQ63_28350</name>
</gene>
<reference evidence="1 2" key="1">
    <citation type="submission" date="2024-09" db="EMBL/GenBank/DDBJ databases">
        <title>The Natural Products Discovery Center: Release of the First 8490 Sequenced Strains for Exploring Actinobacteria Biosynthetic Diversity.</title>
        <authorList>
            <person name="Kalkreuter E."/>
            <person name="Kautsar S.A."/>
            <person name="Yang D."/>
            <person name="Bader C.D."/>
            <person name="Teijaro C.N."/>
            <person name="Fluegel L."/>
            <person name="Davis C.M."/>
            <person name="Simpson J.R."/>
            <person name="Lauterbach L."/>
            <person name="Steele A.D."/>
            <person name="Gui C."/>
            <person name="Meng S."/>
            <person name="Li G."/>
            <person name="Viehrig K."/>
            <person name="Ye F."/>
            <person name="Su P."/>
            <person name="Kiefer A.F."/>
            <person name="Nichols A."/>
            <person name="Cepeda A.J."/>
            <person name="Yan W."/>
            <person name="Fan B."/>
            <person name="Jiang Y."/>
            <person name="Adhikari A."/>
            <person name="Zheng C.-J."/>
            <person name="Schuster L."/>
            <person name="Cowan T.M."/>
            <person name="Smanski M.J."/>
            <person name="Chevrette M.G."/>
            <person name="De Carvalho L.P.S."/>
            <person name="Shen B."/>
        </authorList>
    </citation>
    <scope>NUCLEOTIDE SEQUENCE [LARGE SCALE GENOMIC DNA]</scope>
    <source>
        <strain evidence="1 2">NPDC056472</strain>
    </source>
</reference>
<evidence type="ECO:0000313" key="2">
    <source>
        <dbReference type="Proteomes" id="UP001600424"/>
    </source>
</evidence>
<keyword evidence="2" id="KW-1185">Reference proteome</keyword>
<proteinExistence type="predicted"/>
<organism evidence="1 2">
    <name type="scientific">Streptomyces wedmorensis</name>
    <dbReference type="NCBI Taxonomy" id="43759"/>
    <lineage>
        <taxon>Bacteria</taxon>
        <taxon>Bacillati</taxon>
        <taxon>Actinomycetota</taxon>
        <taxon>Actinomycetes</taxon>
        <taxon>Kitasatosporales</taxon>
        <taxon>Streptomycetaceae</taxon>
        <taxon>Streptomyces</taxon>
    </lineage>
</organism>
<sequence length="244" mass="26391">MIVGRGGVVPDVSAAVEAGPERSAYLEAVFTVGEWLGVRSDDPLVPVVVVEVGVVSSLRAPSGRIVVDTPWPEDRAARELVERIPAGTYEVEASWIEAPYEFMGEHFDGRECAAVRLRVRDEPVSAWEMALGADDEVERLVPGCEVGFETDTAMGSFADAASWQALTEPFKRFWEKCEQQPGVVHGRETESVRSGEFEKVADDAAQADLITFPAEEGTTTVWIGRTAGGQVATVAVAPHLSWMA</sequence>
<dbReference type="EMBL" id="JBHTRV010000025">
    <property type="protein sequence ID" value="MFE5983596.1"/>
    <property type="molecule type" value="Genomic_DNA"/>
</dbReference>
<protein>
    <submittedName>
        <fullName evidence="1">DUF4241 domain-containing protein</fullName>
    </submittedName>
</protein>
<accession>A0ABW6J174</accession>
<dbReference type="InterPro" id="IPR025335">
    <property type="entry name" value="DUF4241"/>
</dbReference>
<evidence type="ECO:0000313" key="1">
    <source>
        <dbReference type="EMBL" id="MFE5983596.1"/>
    </source>
</evidence>
<name>A0ABW6J174_STRWE</name>
<dbReference type="RefSeq" id="WP_386250759.1">
    <property type="nucleotide sequence ID" value="NZ_JBHTRV010000025.1"/>
</dbReference>